<evidence type="ECO:0000256" key="1">
    <source>
        <dbReference type="ARBA" id="ARBA00004752"/>
    </source>
</evidence>
<feature type="region of interest" description="Disordered" evidence="15">
    <location>
        <begin position="1"/>
        <end position="47"/>
    </location>
</feature>
<dbReference type="GO" id="GO:0009252">
    <property type="term" value="P:peptidoglycan biosynthetic process"/>
    <property type="evidence" value="ECO:0007669"/>
    <property type="project" value="UniProtKB-UniPathway"/>
</dbReference>
<organism evidence="19 20">
    <name type="scientific">Albimonas pacifica</name>
    <dbReference type="NCBI Taxonomy" id="1114924"/>
    <lineage>
        <taxon>Bacteria</taxon>
        <taxon>Pseudomonadati</taxon>
        <taxon>Pseudomonadota</taxon>
        <taxon>Alphaproteobacteria</taxon>
        <taxon>Rhodobacterales</taxon>
        <taxon>Paracoccaceae</taxon>
        <taxon>Albimonas</taxon>
    </lineage>
</organism>
<dbReference type="UniPathway" id="UPA00219"/>
<dbReference type="Pfam" id="PF00905">
    <property type="entry name" value="Transpeptidase"/>
    <property type="match status" value="1"/>
</dbReference>
<evidence type="ECO:0000256" key="3">
    <source>
        <dbReference type="ARBA" id="ARBA00007739"/>
    </source>
</evidence>
<evidence type="ECO:0000256" key="14">
    <source>
        <dbReference type="ARBA" id="ARBA00049902"/>
    </source>
</evidence>
<evidence type="ECO:0000256" key="7">
    <source>
        <dbReference type="ARBA" id="ARBA00022679"/>
    </source>
</evidence>
<dbReference type="Gene3D" id="1.10.3810.10">
    <property type="entry name" value="Biosynthetic peptidoglycan transglycosylase-like"/>
    <property type="match status" value="1"/>
</dbReference>
<feature type="region of interest" description="Disordered" evidence="15">
    <location>
        <begin position="658"/>
        <end position="687"/>
    </location>
</feature>
<dbReference type="GO" id="GO:0008658">
    <property type="term" value="F:penicillin binding"/>
    <property type="evidence" value="ECO:0007669"/>
    <property type="project" value="InterPro"/>
</dbReference>
<evidence type="ECO:0000259" key="18">
    <source>
        <dbReference type="Pfam" id="PF00912"/>
    </source>
</evidence>
<gene>
    <name evidence="19" type="ORF">SAMN05216258_108196</name>
</gene>
<evidence type="ECO:0000256" key="12">
    <source>
        <dbReference type="ARBA" id="ARBA00023316"/>
    </source>
</evidence>
<proteinExistence type="inferred from homology"/>
<evidence type="ECO:0000256" key="13">
    <source>
        <dbReference type="ARBA" id="ARBA00034000"/>
    </source>
</evidence>
<evidence type="ECO:0000256" key="10">
    <source>
        <dbReference type="ARBA" id="ARBA00022984"/>
    </source>
</evidence>
<keyword evidence="20" id="KW-1185">Reference proteome</keyword>
<evidence type="ECO:0000256" key="11">
    <source>
        <dbReference type="ARBA" id="ARBA00023268"/>
    </source>
</evidence>
<comment type="catalytic activity">
    <reaction evidence="13">
        <text>Preferential cleavage: (Ac)2-L-Lys-D-Ala-|-D-Ala. Also transpeptidation of peptidyl-alanyl moieties that are N-acyl substituents of D-alanine.</text>
        <dbReference type="EC" id="3.4.16.4"/>
    </reaction>
</comment>
<evidence type="ECO:0000313" key="20">
    <source>
        <dbReference type="Proteomes" id="UP000199377"/>
    </source>
</evidence>
<feature type="domain" description="Penicillin-binding protein transpeptidase" evidence="17">
    <location>
        <begin position="379"/>
        <end position="642"/>
    </location>
</feature>
<keyword evidence="11" id="KW-0511">Multifunctional enzyme</keyword>
<reference evidence="19 20" key="1">
    <citation type="submission" date="2016-10" db="EMBL/GenBank/DDBJ databases">
        <authorList>
            <person name="de Groot N.N."/>
        </authorList>
    </citation>
    <scope>NUCLEOTIDE SEQUENCE [LARGE SCALE GENOMIC DNA]</scope>
    <source>
        <strain evidence="19 20">CGMCC 1.11030</strain>
    </source>
</reference>
<dbReference type="InterPro" id="IPR001264">
    <property type="entry name" value="Glyco_trans_51"/>
</dbReference>
<dbReference type="Pfam" id="PF00912">
    <property type="entry name" value="Transgly"/>
    <property type="match status" value="1"/>
</dbReference>
<dbReference type="PANTHER" id="PTHR32282:SF33">
    <property type="entry name" value="PEPTIDOGLYCAN GLYCOSYLTRANSFERASE"/>
    <property type="match status" value="1"/>
</dbReference>
<dbReference type="AlphaFoldDB" id="A0A1I3JXH3"/>
<dbReference type="SUPFAM" id="SSF56601">
    <property type="entry name" value="beta-lactamase/transpeptidase-like"/>
    <property type="match status" value="1"/>
</dbReference>
<dbReference type="SUPFAM" id="SSF53955">
    <property type="entry name" value="Lysozyme-like"/>
    <property type="match status" value="1"/>
</dbReference>
<dbReference type="RefSeq" id="WP_092861905.1">
    <property type="nucleotide sequence ID" value="NZ_FOQH01000008.1"/>
</dbReference>
<keyword evidence="10" id="KW-0573">Peptidoglycan synthesis</keyword>
<evidence type="ECO:0000256" key="16">
    <source>
        <dbReference type="SAM" id="Phobius"/>
    </source>
</evidence>
<name>A0A1I3JXH3_9RHOB</name>
<accession>A0A1I3JXH3</accession>
<dbReference type="OrthoDB" id="9766909at2"/>
<comment type="similarity">
    <text evidence="2">In the C-terminal section; belongs to the transpeptidase family.</text>
</comment>
<feature type="transmembrane region" description="Helical" evidence="16">
    <location>
        <begin position="76"/>
        <end position="95"/>
    </location>
</feature>
<dbReference type="FunFam" id="1.10.3810.10:FF:000001">
    <property type="entry name" value="Penicillin-binding protein 1A"/>
    <property type="match status" value="1"/>
</dbReference>
<keyword evidence="7" id="KW-0808">Transferase</keyword>
<comment type="pathway">
    <text evidence="1">Cell wall biogenesis; peptidoglycan biosynthesis.</text>
</comment>
<dbReference type="InterPro" id="IPR036950">
    <property type="entry name" value="PBP_transglycosylase"/>
</dbReference>
<evidence type="ECO:0000256" key="9">
    <source>
        <dbReference type="ARBA" id="ARBA00022960"/>
    </source>
</evidence>
<evidence type="ECO:0000256" key="8">
    <source>
        <dbReference type="ARBA" id="ARBA00022801"/>
    </source>
</evidence>
<dbReference type="GO" id="GO:0009002">
    <property type="term" value="F:serine-type D-Ala-D-Ala carboxypeptidase activity"/>
    <property type="evidence" value="ECO:0007669"/>
    <property type="project" value="UniProtKB-EC"/>
</dbReference>
<comment type="similarity">
    <text evidence="3">In the N-terminal section; belongs to the glycosyltransferase 51 family.</text>
</comment>
<dbReference type="InterPro" id="IPR001460">
    <property type="entry name" value="PCN-bd_Tpept"/>
</dbReference>
<evidence type="ECO:0000256" key="4">
    <source>
        <dbReference type="ARBA" id="ARBA00022645"/>
    </source>
</evidence>
<keyword evidence="16" id="KW-0812">Transmembrane</keyword>
<dbReference type="GO" id="GO:0006508">
    <property type="term" value="P:proteolysis"/>
    <property type="evidence" value="ECO:0007669"/>
    <property type="project" value="UniProtKB-KW"/>
</dbReference>
<dbReference type="PANTHER" id="PTHR32282">
    <property type="entry name" value="BINDING PROTEIN TRANSPEPTIDASE, PUTATIVE-RELATED"/>
    <property type="match status" value="1"/>
</dbReference>
<keyword evidence="9" id="KW-0133">Cell shape</keyword>
<evidence type="ECO:0000256" key="2">
    <source>
        <dbReference type="ARBA" id="ARBA00007090"/>
    </source>
</evidence>
<protein>
    <submittedName>
        <fullName evidence="19">Penicillin-binding protein, 1A family</fullName>
    </submittedName>
</protein>
<dbReference type="GO" id="GO:0071555">
    <property type="term" value="P:cell wall organization"/>
    <property type="evidence" value="ECO:0007669"/>
    <property type="project" value="UniProtKB-KW"/>
</dbReference>
<feature type="region of interest" description="Disordered" evidence="15">
    <location>
        <begin position="711"/>
        <end position="734"/>
    </location>
</feature>
<keyword evidence="6" id="KW-0328">Glycosyltransferase</keyword>
<dbReference type="Proteomes" id="UP000199377">
    <property type="component" value="Unassembled WGS sequence"/>
</dbReference>
<keyword evidence="8" id="KW-0378">Hydrolase</keyword>
<keyword evidence="16" id="KW-0472">Membrane</keyword>
<evidence type="ECO:0000259" key="17">
    <source>
        <dbReference type="Pfam" id="PF00905"/>
    </source>
</evidence>
<dbReference type="InterPro" id="IPR050396">
    <property type="entry name" value="Glycosyltr_51/Transpeptidase"/>
</dbReference>
<sequence>MTTAQRRAAQRKAERQAGAPAPAPKARAPKAARPPKPAREARPRKARGGRMGWLDRAVRAVLLFLGRWTWLIGSRIALGVGLVVAVSVGWYYFALPAASDLLDGRERGSVTLVDEAGQVFAWRGDQFGGALRAGEMSPHLVHGVVAAEDRRYYSHFGIDPLGLARAMAVNIRAGGLVQGGSTLTQQTAKNVFLTNERSLERKLKELPMALAMELKYTKEEILSIYLNRVYLGAGAYGFEAAAQRYFGKSAREVNPAEAAMLAGLLKAPSRYAPTSDLAVAQNRANVIVGLMEEQDYLTKEQADAARARPAELSQAASDRAGGAFADWVMESGPAWLTRDTTEDVRIRTTFDRRAQLAAEAAVRSVFEENVREGSDAQAAVVVMTPDGAVRAIVGGRNPTGLGGQFNRATQALRQSGSAFKPVVYAAALEAGRSPADIVRDEPITIKGWTPSNYNDERFGRMTLSEALAKSVNTIAVRTAVETGLPAVRRMAADMGMTAELAPGPAIALGTSEATLLDMTGVYATIAHGGVRTDPWGIRSVTLRGESSPLMTHSGNQGGRAMSERTARRLTGMMMEVISSGTGRRAQLDGREAAGKTGTTQAARDAWFIGFTADYVVGVWMGYDDNTPLTGVTGGGLPAEIWRRAMLGLHEGLPMRELDSERPAGASGAPADRVASSSSGGGAGGRAREALEDGLGAVGSFIAGVVDSIASGGGGGGRSSGSGAESWNRNPDADR</sequence>
<feature type="compositionally biased region" description="Low complexity" evidence="15">
    <location>
        <begin position="16"/>
        <end position="31"/>
    </location>
</feature>
<keyword evidence="5" id="KW-0645">Protease</keyword>
<feature type="domain" description="Glycosyl transferase family 51" evidence="18">
    <location>
        <begin position="131"/>
        <end position="291"/>
    </location>
</feature>
<evidence type="ECO:0000256" key="6">
    <source>
        <dbReference type="ARBA" id="ARBA00022676"/>
    </source>
</evidence>
<keyword evidence="12" id="KW-0961">Cell wall biogenesis/degradation</keyword>
<comment type="catalytic activity">
    <reaction evidence="14">
        <text>[GlcNAc-(1-&gt;4)-Mur2Ac(oyl-L-Ala-gamma-D-Glu-L-Lys-D-Ala-D-Ala)](n)-di-trans,octa-cis-undecaprenyl diphosphate + beta-D-GlcNAc-(1-&gt;4)-Mur2Ac(oyl-L-Ala-gamma-D-Glu-L-Lys-D-Ala-D-Ala)-di-trans,octa-cis-undecaprenyl diphosphate = [GlcNAc-(1-&gt;4)-Mur2Ac(oyl-L-Ala-gamma-D-Glu-L-Lys-D-Ala-D-Ala)](n+1)-di-trans,octa-cis-undecaprenyl diphosphate + di-trans,octa-cis-undecaprenyl diphosphate + H(+)</text>
        <dbReference type="Rhea" id="RHEA:23708"/>
        <dbReference type="Rhea" id="RHEA-COMP:9602"/>
        <dbReference type="Rhea" id="RHEA-COMP:9603"/>
        <dbReference type="ChEBI" id="CHEBI:15378"/>
        <dbReference type="ChEBI" id="CHEBI:58405"/>
        <dbReference type="ChEBI" id="CHEBI:60033"/>
        <dbReference type="ChEBI" id="CHEBI:78435"/>
        <dbReference type="EC" id="2.4.99.28"/>
    </reaction>
</comment>
<dbReference type="InterPro" id="IPR023346">
    <property type="entry name" value="Lysozyme-like_dom_sf"/>
</dbReference>
<dbReference type="GO" id="GO:0008360">
    <property type="term" value="P:regulation of cell shape"/>
    <property type="evidence" value="ECO:0007669"/>
    <property type="project" value="UniProtKB-KW"/>
</dbReference>
<keyword evidence="4" id="KW-0121">Carboxypeptidase</keyword>
<dbReference type="InterPro" id="IPR012338">
    <property type="entry name" value="Beta-lactam/transpept-like"/>
</dbReference>
<evidence type="ECO:0000313" key="19">
    <source>
        <dbReference type="EMBL" id="SFI64758.1"/>
    </source>
</evidence>
<evidence type="ECO:0000256" key="5">
    <source>
        <dbReference type="ARBA" id="ARBA00022670"/>
    </source>
</evidence>
<dbReference type="STRING" id="1114924.SAMN05216258_108196"/>
<keyword evidence="16" id="KW-1133">Transmembrane helix</keyword>
<dbReference type="EMBL" id="FOQH01000008">
    <property type="protein sequence ID" value="SFI64758.1"/>
    <property type="molecule type" value="Genomic_DNA"/>
</dbReference>
<dbReference type="NCBIfam" id="TIGR02074">
    <property type="entry name" value="PBP_1a_fam"/>
    <property type="match status" value="1"/>
</dbReference>
<dbReference type="GO" id="GO:0008955">
    <property type="term" value="F:peptidoglycan glycosyltransferase activity"/>
    <property type="evidence" value="ECO:0007669"/>
    <property type="project" value="UniProtKB-EC"/>
</dbReference>
<evidence type="ECO:0000256" key="15">
    <source>
        <dbReference type="SAM" id="MobiDB-lite"/>
    </source>
</evidence>
<dbReference type="GO" id="GO:0030288">
    <property type="term" value="C:outer membrane-bounded periplasmic space"/>
    <property type="evidence" value="ECO:0007669"/>
    <property type="project" value="TreeGrafter"/>
</dbReference>
<dbReference type="Gene3D" id="3.40.710.10">
    <property type="entry name" value="DD-peptidase/beta-lactamase superfamily"/>
    <property type="match status" value="1"/>
</dbReference>